<evidence type="ECO:0000313" key="2">
    <source>
        <dbReference type="EMBL" id="KAK6472747.1"/>
    </source>
</evidence>
<gene>
    <name evidence="2" type="ORF">HHUSO_G27331</name>
</gene>
<sequence length="116" mass="13113">MLLQMPHDDTNKITNAYASDFQDESQKPLNDESHCEVHQTGEELHQEIPTLQLTNTDVICSTPFSDLGNYEVVCSVSPLQLMTQTRHLQTHIPAAQPLQTKVNPVTHIISISTYWI</sequence>
<accession>A0ABR0YJD6</accession>
<protein>
    <submittedName>
        <fullName evidence="2">Uncharacterized protein</fullName>
    </submittedName>
</protein>
<evidence type="ECO:0000313" key="3">
    <source>
        <dbReference type="Proteomes" id="UP001369086"/>
    </source>
</evidence>
<dbReference type="Proteomes" id="UP001369086">
    <property type="component" value="Unassembled WGS sequence"/>
</dbReference>
<keyword evidence="3" id="KW-1185">Reference proteome</keyword>
<comment type="caution">
    <text evidence="2">The sequence shown here is derived from an EMBL/GenBank/DDBJ whole genome shotgun (WGS) entry which is preliminary data.</text>
</comment>
<organism evidence="2 3">
    <name type="scientific">Huso huso</name>
    <name type="common">Beluga</name>
    <name type="synonym">Acipenser huso</name>
    <dbReference type="NCBI Taxonomy" id="61971"/>
    <lineage>
        <taxon>Eukaryota</taxon>
        <taxon>Metazoa</taxon>
        <taxon>Chordata</taxon>
        <taxon>Craniata</taxon>
        <taxon>Vertebrata</taxon>
        <taxon>Euteleostomi</taxon>
        <taxon>Actinopterygii</taxon>
        <taxon>Chondrostei</taxon>
        <taxon>Acipenseriformes</taxon>
        <taxon>Acipenseridae</taxon>
        <taxon>Huso</taxon>
    </lineage>
</organism>
<dbReference type="EMBL" id="JAHFZB010000028">
    <property type="protein sequence ID" value="KAK6472747.1"/>
    <property type="molecule type" value="Genomic_DNA"/>
</dbReference>
<evidence type="ECO:0000256" key="1">
    <source>
        <dbReference type="SAM" id="MobiDB-lite"/>
    </source>
</evidence>
<reference evidence="2 3" key="1">
    <citation type="submission" date="2021-05" db="EMBL/GenBank/DDBJ databases">
        <authorList>
            <person name="Zahm M."/>
            <person name="Klopp C."/>
            <person name="Cabau C."/>
            <person name="Kuhl H."/>
            <person name="Suciu R."/>
            <person name="Ciorpac M."/>
            <person name="Holostenco D."/>
            <person name="Gessner J."/>
            <person name="Wuertz S."/>
            <person name="Hohne C."/>
            <person name="Stock M."/>
            <person name="Gislard M."/>
            <person name="Lluch J."/>
            <person name="Milhes M."/>
            <person name="Lampietro C."/>
            <person name="Lopez Roques C."/>
            <person name="Donnadieu C."/>
            <person name="Du K."/>
            <person name="Schartl M."/>
            <person name="Guiguen Y."/>
        </authorList>
    </citation>
    <scope>NUCLEOTIDE SEQUENCE [LARGE SCALE GENOMIC DNA]</scope>
    <source>
        <strain evidence="2">Hh-F2</strain>
        <tissue evidence="2">Blood</tissue>
    </source>
</reference>
<feature type="compositionally biased region" description="Basic and acidic residues" evidence="1">
    <location>
        <begin position="24"/>
        <end position="42"/>
    </location>
</feature>
<name>A0ABR0YJD6_HUSHU</name>
<feature type="region of interest" description="Disordered" evidence="1">
    <location>
        <begin position="16"/>
        <end position="42"/>
    </location>
</feature>
<proteinExistence type="predicted"/>